<dbReference type="GO" id="GO:0005829">
    <property type="term" value="C:cytosol"/>
    <property type="evidence" value="ECO:0007669"/>
    <property type="project" value="TreeGrafter"/>
</dbReference>
<gene>
    <name evidence="1" type="ORF">Prudu_181S000700</name>
</gene>
<name>A0A5H2XLD5_PRUDU</name>
<dbReference type="GO" id="GO:0033045">
    <property type="term" value="P:regulation of sister chromatid segregation"/>
    <property type="evidence" value="ECO:0007669"/>
    <property type="project" value="TreeGrafter"/>
</dbReference>
<dbReference type="GO" id="GO:0016607">
    <property type="term" value="C:nuclear speck"/>
    <property type="evidence" value="ECO:0007669"/>
    <property type="project" value="TreeGrafter"/>
</dbReference>
<dbReference type="GO" id="GO:2000042">
    <property type="term" value="P:negative regulation of double-strand break repair via homologous recombination"/>
    <property type="evidence" value="ECO:0007669"/>
    <property type="project" value="TreeGrafter"/>
</dbReference>
<dbReference type="InterPro" id="IPR012340">
    <property type="entry name" value="NA-bd_OB-fold"/>
</dbReference>
<proteinExistence type="predicted"/>
<dbReference type="AlphaFoldDB" id="A0A5H2XLD5"/>
<dbReference type="EMBL" id="AP020518">
    <property type="protein sequence ID" value="BBN67779.1"/>
    <property type="molecule type" value="Genomic_DNA"/>
</dbReference>
<dbReference type="GO" id="GO:0043007">
    <property type="term" value="P:maintenance of rDNA"/>
    <property type="evidence" value="ECO:0007669"/>
    <property type="project" value="TreeGrafter"/>
</dbReference>
<protein>
    <submittedName>
        <fullName evidence="1">Uncharacterized protein</fullName>
    </submittedName>
</protein>
<accession>A0A5H2XLD5</accession>
<evidence type="ECO:0000313" key="1">
    <source>
        <dbReference type="EMBL" id="BBN67779.1"/>
    </source>
</evidence>
<dbReference type="PANTHER" id="PTHR33962:SF1">
    <property type="entry name" value="RECQ-MEDIATED GENOME INSTABILITY PROTEIN 2"/>
    <property type="match status" value="1"/>
</dbReference>
<dbReference type="PANTHER" id="PTHR33962">
    <property type="entry name" value="RECQ-MEDIATED GENOME INSTABILITY PROTEIN 2 RMI2"/>
    <property type="match status" value="1"/>
</dbReference>
<organism evidence="1">
    <name type="scientific">Prunus dulcis</name>
    <name type="common">Almond</name>
    <name type="synonym">Amygdalus dulcis</name>
    <dbReference type="NCBI Taxonomy" id="3755"/>
    <lineage>
        <taxon>Eukaryota</taxon>
        <taxon>Viridiplantae</taxon>
        <taxon>Streptophyta</taxon>
        <taxon>Embryophyta</taxon>
        <taxon>Tracheophyta</taxon>
        <taxon>Spermatophyta</taxon>
        <taxon>Magnoliopsida</taxon>
        <taxon>eudicotyledons</taxon>
        <taxon>Gunneridae</taxon>
        <taxon>Pentapetalae</taxon>
        <taxon>rosids</taxon>
        <taxon>fabids</taxon>
        <taxon>Rosales</taxon>
        <taxon>Rosaceae</taxon>
        <taxon>Amygdaloideae</taxon>
        <taxon>Amygdaleae</taxon>
        <taxon>Prunus</taxon>
    </lineage>
</organism>
<dbReference type="InterPro" id="IPR032245">
    <property type="entry name" value="RMI2"/>
</dbReference>
<reference evidence="1" key="1">
    <citation type="journal article" date="2019" name="Science">
        <title>Mutation of a bHLH transcription factor allowed almond domestication.</title>
        <authorList>
            <person name="Sanchez-Perez R."/>
            <person name="Pavan S."/>
            <person name="Mazzeo R."/>
            <person name="Moldovan C."/>
            <person name="Aiese Cigliano R."/>
            <person name="Del Cueto J."/>
            <person name="Ricciardi F."/>
            <person name="Lotti C."/>
            <person name="Ricciardi L."/>
            <person name="Dicenta F."/>
            <person name="Lopez-Marques R.L."/>
            <person name="Lindberg Moller B."/>
        </authorList>
    </citation>
    <scope>NUCLEOTIDE SEQUENCE</scope>
</reference>
<dbReference type="GO" id="GO:0006281">
    <property type="term" value="P:DNA repair"/>
    <property type="evidence" value="ECO:0007669"/>
    <property type="project" value="TreeGrafter"/>
</dbReference>
<dbReference type="Pfam" id="PF16100">
    <property type="entry name" value="RMI2"/>
    <property type="match status" value="1"/>
</dbReference>
<sequence length="92" mass="10555">MIQVHKMVDLSASPDREAMWYLEVLEAYKMFYQPLMEGPCLNKEKTLHILNSLFDKMPRSTLYDKVAGEVDSPTICSSLASVVLEGQFRLQQ</sequence>
<dbReference type="Gene3D" id="2.40.50.140">
    <property type="entry name" value="Nucleic acid-binding proteins"/>
    <property type="match status" value="1"/>
</dbReference>